<gene>
    <name evidence="2" type="primary">LOC107069190</name>
</gene>
<organism evidence="1 2">
    <name type="scientific">Polistes dominula</name>
    <name type="common">European paper wasp</name>
    <name type="synonym">Vespa dominula</name>
    <dbReference type="NCBI Taxonomy" id="743375"/>
    <lineage>
        <taxon>Eukaryota</taxon>
        <taxon>Metazoa</taxon>
        <taxon>Ecdysozoa</taxon>
        <taxon>Arthropoda</taxon>
        <taxon>Hexapoda</taxon>
        <taxon>Insecta</taxon>
        <taxon>Pterygota</taxon>
        <taxon>Neoptera</taxon>
        <taxon>Endopterygota</taxon>
        <taxon>Hymenoptera</taxon>
        <taxon>Apocrita</taxon>
        <taxon>Aculeata</taxon>
        <taxon>Vespoidea</taxon>
        <taxon>Vespidae</taxon>
        <taxon>Polistinae</taxon>
        <taxon>Polistini</taxon>
        <taxon>Polistes</taxon>
    </lineage>
</organism>
<accession>A0ABM1INH1</accession>
<sequence>MTSHLNQDQLEKYFGIMRSIYRCNDHPDTILFGQVFRLLCSYSLVTPPKGSNVTACELLQSLMQTKESLIVSNSLKKNWLNDIDAIIENGIVNHENSCSENINEFVGTKTIKINTVNQILEKISKAKFLPMLGCDKHVKELMAKILNNFIIMRGNFLVNLINRTLNDRKLKTKKLRKYSKLS</sequence>
<keyword evidence="1" id="KW-1185">Reference proteome</keyword>
<dbReference type="GeneID" id="107069190"/>
<dbReference type="Proteomes" id="UP000694924">
    <property type="component" value="Unplaced"/>
</dbReference>
<proteinExistence type="predicted"/>
<dbReference type="RefSeq" id="XP_015181758.1">
    <property type="nucleotide sequence ID" value="XM_015326272.1"/>
</dbReference>
<name>A0ABM1INH1_POLDO</name>
<reference evidence="2" key="1">
    <citation type="submission" date="2025-08" db="UniProtKB">
        <authorList>
            <consortium name="RefSeq"/>
        </authorList>
    </citation>
    <scope>IDENTIFICATION</scope>
    <source>
        <tissue evidence="2">Whole body</tissue>
    </source>
</reference>
<evidence type="ECO:0000313" key="2">
    <source>
        <dbReference type="RefSeq" id="XP_015181758.1"/>
    </source>
</evidence>
<evidence type="ECO:0000313" key="1">
    <source>
        <dbReference type="Proteomes" id="UP000694924"/>
    </source>
</evidence>
<protein>
    <submittedName>
        <fullName evidence="2">Uncharacterized protein LOC107069190</fullName>
    </submittedName>
</protein>